<evidence type="ECO:0000313" key="1">
    <source>
        <dbReference type="EMBL" id="MDR9895095.1"/>
    </source>
</evidence>
<reference evidence="2" key="1">
    <citation type="journal article" date="2021" name="Science">
        <title>Hunting the eagle killer: A cyanobacterial neurotoxin causes vacuolar myelinopathy.</title>
        <authorList>
            <person name="Breinlinger S."/>
            <person name="Phillips T.J."/>
            <person name="Haram B.N."/>
            <person name="Mares J."/>
            <person name="Martinez Yerena J.A."/>
            <person name="Hrouzek P."/>
            <person name="Sobotka R."/>
            <person name="Henderson W.M."/>
            <person name="Schmieder P."/>
            <person name="Williams S.M."/>
            <person name="Lauderdale J.D."/>
            <person name="Wilde H.D."/>
            <person name="Gerrin W."/>
            <person name="Kust A."/>
            <person name="Washington J.W."/>
            <person name="Wagner C."/>
            <person name="Geier B."/>
            <person name="Liebeke M."/>
            <person name="Enke H."/>
            <person name="Niedermeyer T.H.J."/>
            <person name="Wilde S.B."/>
        </authorList>
    </citation>
    <scope>NUCLEOTIDE SEQUENCE [LARGE SCALE GENOMIC DNA]</scope>
    <source>
        <strain evidence="2">Thurmond2011</strain>
    </source>
</reference>
<comment type="caution">
    <text evidence="1">The sequence shown here is derived from an EMBL/GenBank/DDBJ whole genome shotgun (WGS) entry which is preliminary data.</text>
</comment>
<dbReference type="RefSeq" id="WP_208338588.1">
    <property type="nucleotide sequence ID" value="NZ_CAWQFN010000191.1"/>
</dbReference>
<keyword evidence="2" id="KW-1185">Reference proteome</keyword>
<dbReference type="Proteomes" id="UP000667802">
    <property type="component" value="Unassembled WGS sequence"/>
</dbReference>
<dbReference type="EMBL" id="JAALHA020000004">
    <property type="protein sequence ID" value="MDR9895095.1"/>
    <property type="molecule type" value="Genomic_DNA"/>
</dbReference>
<accession>A0AAP5I9T7</accession>
<dbReference type="AlphaFoldDB" id="A0AAP5I9T7"/>
<sequence length="161" mass="18288">MPPRISDSAAWQQAELLMQPIFIRVVDNIRKLLEVSSWKGSYQDILIWPVGTTEETKEAVTQLIQELEAATPQEAVGIRETLSRLPVPHPGYHLSLQRQDQIVKVDLWDLCYQVCFLDYSHAEKAVNIDTSLIDETGDVNWPSVDSKAKMLVEQVFANLPE</sequence>
<organism evidence="1 2">
    <name type="scientific">Aetokthonos hydrillicola Thurmond2011</name>
    <dbReference type="NCBI Taxonomy" id="2712845"/>
    <lineage>
        <taxon>Bacteria</taxon>
        <taxon>Bacillati</taxon>
        <taxon>Cyanobacteriota</taxon>
        <taxon>Cyanophyceae</taxon>
        <taxon>Nostocales</taxon>
        <taxon>Hapalosiphonaceae</taxon>
        <taxon>Aetokthonos</taxon>
    </lineage>
</organism>
<evidence type="ECO:0000313" key="2">
    <source>
        <dbReference type="Proteomes" id="UP000667802"/>
    </source>
</evidence>
<name>A0AAP5I9T7_9CYAN</name>
<proteinExistence type="predicted"/>
<protein>
    <submittedName>
        <fullName evidence="1">Uncharacterized protein</fullName>
    </submittedName>
</protein>
<gene>
    <name evidence="1" type="ORF">G7B40_011025</name>
</gene>